<organism evidence="1 2">
    <name type="scientific">Halapricum desulfuricans</name>
    <dbReference type="NCBI Taxonomy" id="2841257"/>
    <lineage>
        <taxon>Archaea</taxon>
        <taxon>Methanobacteriati</taxon>
        <taxon>Methanobacteriota</taxon>
        <taxon>Stenosarchaea group</taxon>
        <taxon>Halobacteria</taxon>
        <taxon>Halobacteriales</taxon>
        <taxon>Haloarculaceae</taxon>
        <taxon>Halapricum</taxon>
    </lineage>
</organism>
<proteinExistence type="predicted"/>
<gene>
    <name evidence="1" type="ORF">HSR121_2139</name>
</gene>
<reference evidence="1" key="1">
    <citation type="submission" date="2020-11" db="EMBL/GenBank/DDBJ databases">
        <title>Carbohydrate-dependent, anaerobic sulfur respiration: A novel catabolism in halophilic archaea.</title>
        <authorList>
            <person name="Sorokin D.Y."/>
            <person name="Messina E."/>
            <person name="Smedile F."/>
            <person name="La Cono V."/>
            <person name="Hallsworth J.E."/>
            <person name="Yakimov M.M."/>
        </authorList>
    </citation>
    <scope>NUCLEOTIDE SEQUENCE</scope>
    <source>
        <strain evidence="1">HSR12-1</strain>
    </source>
</reference>
<name>A0A897MWH5_9EURY</name>
<sequence length="341" mass="37367">MGDLVMSPSVKNSDAEIQDSVEKTLAEEIANYDNVDADSVADVLDRIASNNDLSALDQGGLSQSEAQQAVNDAAITNNIYRAIERRVSEVWESDWGNWNLTNMRLGPDTNSLRLDPITLHESTYYDDLSPNAIGSGAVDESNIYDQDTGSYAEIALNDWVGVDFGKEVHILEVRHYSHGHPVEGDGEYTVSTYRDGTWTEQTKVPTDALDGWDSDDWVNIDAKASRIRYQLTTEDSGVFEVPIHEMEFRVPVPTGTAKSPVVGTSSIMEWDIVNHRGDNDGATVEVDILGEGGTELMTGVSDGGDISAISASEDLMLSVSIELTDVDQNPRIDYGALRWIE</sequence>
<evidence type="ECO:0000313" key="1">
    <source>
        <dbReference type="EMBL" id="QSG06470.1"/>
    </source>
</evidence>
<protein>
    <submittedName>
        <fullName evidence="1">Uncharacterized protein</fullName>
    </submittedName>
</protein>
<evidence type="ECO:0000313" key="2">
    <source>
        <dbReference type="Proteomes" id="UP000663525"/>
    </source>
</evidence>
<accession>A0A897MWH5</accession>
<dbReference type="Proteomes" id="UP000663525">
    <property type="component" value="Chromosome"/>
</dbReference>
<dbReference type="RefSeq" id="WP_229112943.1">
    <property type="nucleotide sequence ID" value="NZ_CP064787.1"/>
</dbReference>
<dbReference type="EMBL" id="CP064787">
    <property type="protein sequence ID" value="QSG06470.1"/>
    <property type="molecule type" value="Genomic_DNA"/>
</dbReference>
<dbReference type="AlphaFoldDB" id="A0A897MWH5"/>
<dbReference type="GeneID" id="68855707"/>